<keyword evidence="2" id="KW-1185">Reference proteome</keyword>
<reference evidence="1" key="1">
    <citation type="journal article" date="2023" name="Plant J.">
        <title>Genome sequences and population genomics provide insights into the demographic history, inbreeding, and mutation load of two 'living fossil' tree species of Dipteronia.</title>
        <authorList>
            <person name="Feng Y."/>
            <person name="Comes H.P."/>
            <person name="Chen J."/>
            <person name="Zhu S."/>
            <person name="Lu R."/>
            <person name="Zhang X."/>
            <person name="Li P."/>
            <person name="Qiu J."/>
            <person name="Olsen K.M."/>
            <person name="Qiu Y."/>
        </authorList>
    </citation>
    <scope>NUCLEOTIDE SEQUENCE</scope>
    <source>
        <strain evidence="1">NBL</strain>
    </source>
</reference>
<dbReference type="AlphaFoldDB" id="A0AAE0E4Y4"/>
<dbReference type="PANTHER" id="PTHR33710">
    <property type="entry name" value="BNAC02G09200D PROTEIN"/>
    <property type="match status" value="1"/>
</dbReference>
<comment type="caution">
    <text evidence="1">The sequence shown here is derived from an EMBL/GenBank/DDBJ whole genome shotgun (WGS) entry which is preliminary data.</text>
</comment>
<proteinExistence type="predicted"/>
<dbReference type="InterPro" id="IPR036691">
    <property type="entry name" value="Endo/exonu/phosph_ase_sf"/>
</dbReference>
<evidence type="ECO:0008006" key="3">
    <source>
        <dbReference type="Google" id="ProtNLM"/>
    </source>
</evidence>
<evidence type="ECO:0000313" key="1">
    <source>
        <dbReference type="EMBL" id="KAK3211146.1"/>
    </source>
</evidence>
<dbReference type="PANTHER" id="PTHR33710:SF71">
    <property type="entry name" value="ENDONUCLEASE_EXONUCLEASE_PHOSPHATASE DOMAIN-CONTAINING PROTEIN"/>
    <property type="match status" value="1"/>
</dbReference>
<name>A0AAE0E4Y4_9ROSI</name>
<dbReference type="SUPFAM" id="SSF56219">
    <property type="entry name" value="DNase I-like"/>
    <property type="match status" value="1"/>
</dbReference>
<dbReference type="Proteomes" id="UP001281410">
    <property type="component" value="Unassembled WGS sequence"/>
</dbReference>
<evidence type="ECO:0000313" key="2">
    <source>
        <dbReference type="Proteomes" id="UP001281410"/>
    </source>
</evidence>
<sequence>MGDFNESLCDKEKSGGIRKNWKEMSDFRKVLEDCNLKDMGYIGPCFTMSNKREGDYLIMERLDKGFCNRDWGRLFPQFVIRHLEFWGSDHRPRVLEVWRMLNSWNVRKRRDHCQNLNNKKEALKQACPVNVPVSWKEIRSLESQLDEALVTEERYWSQRANVDWLKNGDRNTRRGKPVITHLFFADDNLIFTKADEKNCVAIREILAVYGRASGQVINFNKSAMCISPSFSVLDGRTLASRVGIKLVECHEKYLGLPCFTGISKWKIFANIVDRVWGKIKG</sequence>
<organism evidence="1 2">
    <name type="scientific">Dipteronia sinensis</name>
    <dbReference type="NCBI Taxonomy" id="43782"/>
    <lineage>
        <taxon>Eukaryota</taxon>
        <taxon>Viridiplantae</taxon>
        <taxon>Streptophyta</taxon>
        <taxon>Embryophyta</taxon>
        <taxon>Tracheophyta</taxon>
        <taxon>Spermatophyta</taxon>
        <taxon>Magnoliopsida</taxon>
        <taxon>eudicotyledons</taxon>
        <taxon>Gunneridae</taxon>
        <taxon>Pentapetalae</taxon>
        <taxon>rosids</taxon>
        <taxon>malvids</taxon>
        <taxon>Sapindales</taxon>
        <taxon>Sapindaceae</taxon>
        <taxon>Hippocastanoideae</taxon>
        <taxon>Acereae</taxon>
        <taxon>Dipteronia</taxon>
    </lineage>
</organism>
<gene>
    <name evidence="1" type="ORF">Dsin_015852</name>
</gene>
<protein>
    <recommendedName>
        <fullName evidence="3">Reverse transcriptase</fullName>
    </recommendedName>
</protein>
<accession>A0AAE0E4Y4</accession>
<dbReference type="EMBL" id="JANJYJ010000005">
    <property type="protein sequence ID" value="KAK3211146.1"/>
    <property type="molecule type" value="Genomic_DNA"/>
</dbReference>
<dbReference type="Gene3D" id="3.60.10.10">
    <property type="entry name" value="Endonuclease/exonuclease/phosphatase"/>
    <property type="match status" value="1"/>
</dbReference>